<dbReference type="InParanoid" id="A0A1X2H4H7"/>
<dbReference type="AlphaFoldDB" id="A0A1X2H4H7"/>
<reference evidence="11 12" key="1">
    <citation type="submission" date="2016-07" db="EMBL/GenBank/DDBJ databases">
        <title>Pervasive Adenine N6-methylation of Active Genes in Fungi.</title>
        <authorList>
            <consortium name="DOE Joint Genome Institute"/>
            <person name="Mondo S.J."/>
            <person name="Dannebaum R.O."/>
            <person name="Kuo R.C."/>
            <person name="Labutti K."/>
            <person name="Haridas S."/>
            <person name="Kuo A."/>
            <person name="Salamov A."/>
            <person name="Ahrendt S.R."/>
            <person name="Lipzen A."/>
            <person name="Sullivan W."/>
            <person name="Andreopoulos W.B."/>
            <person name="Clum A."/>
            <person name="Lindquist E."/>
            <person name="Daum C."/>
            <person name="Ramamoorthy G.K."/>
            <person name="Gryganskyi A."/>
            <person name="Culley D."/>
            <person name="Magnuson J.K."/>
            <person name="James T.Y."/>
            <person name="O'Malley M.A."/>
            <person name="Stajich J.E."/>
            <person name="Spatafora J.W."/>
            <person name="Visel A."/>
            <person name="Grigoriev I.V."/>
        </authorList>
    </citation>
    <scope>NUCLEOTIDE SEQUENCE [LARGE SCALE GENOMIC DNA]</scope>
    <source>
        <strain evidence="11 12">NRRL 2496</strain>
    </source>
</reference>
<evidence type="ECO:0000256" key="5">
    <source>
        <dbReference type="PROSITE-ProRule" id="PRU00176"/>
    </source>
</evidence>
<gene>
    <name evidence="11" type="ORF">BCR43DRAFT_565912</name>
</gene>
<keyword evidence="3 6" id="KW-0862">Zinc</keyword>
<evidence type="ECO:0000256" key="2">
    <source>
        <dbReference type="ARBA" id="ARBA00022771"/>
    </source>
</evidence>
<evidence type="ECO:0000313" key="11">
    <source>
        <dbReference type="EMBL" id="ORY93319.1"/>
    </source>
</evidence>
<dbReference type="CDD" id="cd12257">
    <property type="entry name" value="RRM1_RBM26_like"/>
    <property type="match status" value="1"/>
</dbReference>
<keyword evidence="7" id="KW-0175">Coiled coil</keyword>
<protein>
    <recommendedName>
        <fullName evidence="13">C3H1-type domain-containing protein</fullName>
    </recommendedName>
</protein>
<dbReference type="SUPFAM" id="SSF90229">
    <property type="entry name" value="CCCH zinc finger"/>
    <property type="match status" value="1"/>
</dbReference>
<dbReference type="InterPro" id="IPR035979">
    <property type="entry name" value="RBD_domain_sf"/>
</dbReference>
<evidence type="ECO:0000256" key="7">
    <source>
        <dbReference type="SAM" id="Coils"/>
    </source>
</evidence>
<keyword evidence="4 5" id="KW-0694">RNA-binding</keyword>
<keyword evidence="1 6" id="KW-0479">Metal-binding</keyword>
<feature type="coiled-coil region" evidence="7">
    <location>
        <begin position="412"/>
        <end position="468"/>
    </location>
</feature>
<feature type="region of interest" description="Disordered" evidence="8">
    <location>
        <begin position="212"/>
        <end position="240"/>
    </location>
</feature>
<feature type="compositionally biased region" description="Basic and acidic residues" evidence="8">
    <location>
        <begin position="114"/>
        <end position="123"/>
    </location>
</feature>
<keyword evidence="2 6" id="KW-0863">Zinc-finger</keyword>
<feature type="compositionally biased region" description="Low complexity" evidence="8">
    <location>
        <begin position="393"/>
        <end position="402"/>
    </location>
</feature>
<dbReference type="SUPFAM" id="SSF54928">
    <property type="entry name" value="RNA-binding domain, RBD"/>
    <property type="match status" value="1"/>
</dbReference>
<dbReference type="GO" id="GO:0005634">
    <property type="term" value="C:nucleus"/>
    <property type="evidence" value="ECO:0007669"/>
    <property type="project" value="TreeGrafter"/>
</dbReference>
<name>A0A1X2H4H7_SYNRA</name>
<organism evidence="11 12">
    <name type="scientific">Syncephalastrum racemosum</name>
    <name type="common">Filamentous fungus</name>
    <dbReference type="NCBI Taxonomy" id="13706"/>
    <lineage>
        <taxon>Eukaryota</taxon>
        <taxon>Fungi</taxon>
        <taxon>Fungi incertae sedis</taxon>
        <taxon>Mucoromycota</taxon>
        <taxon>Mucoromycotina</taxon>
        <taxon>Mucoromycetes</taxon>
        <taxon>Mucorales</taxon>
        <taxon>Syncephalastraceae</taxon>
        <taxon>Syncephalastrum</taxon>
    </lineage>
</organism>
<feature type="region of interest" description="Disordered" evidence="8">
    <location>
        <begin position="80"/>
        <end position="130"/>
    </location>
</feature>
<dbReference type="GO" id="GO:0008270">
    <property type="term" value="F:zinc ion binding"/>
    <property type="evidence" value="ECO:0007669"/>
    <property type="project" value="UniProtKB-KW"/>
</dbReference>
<feature type="zinc finger region" description="C3H1-type" evidence="6">
    <location>
        <begin position="238"/>
        <end position="266"/>
    </location>
</feature>
<feature type="domain" description="RRM" evidence="9">
    <location>
        <begin position="315"/>
        <end position="387"/>
    </location>
</feature>
<comment type="caution">
    <text evidence="11">The sequence shown here is derived from an EMBL/GenBank/DDBJ whole genome shotgun (WGS) entry which is preliminary data.</text>
</comment>
<evidence type="ECO:0008006" key="13">
    <source>
        <dbReference type="Google" id="ProtNLM"/>
    </source>
</evidence>
<dbReference type="Pfam" id="PF00642">
    <property type="entry name" value="zf-CCCH"/>
    <property type="match status" value="1"/>
</dbReference>
<feature type="domain" description="C3H1-type" evidence="10">
    <location>
        <begin position="238"/>
        <end position="266"/>
    </location>
</feature>
<dbReference type="Gene3D" id="4.10.1000.10">
    <property type="entry name" value="Zinc finger, CCCH-type"/>
    <property type="match status" value="1"/>
</dbReference>
<feature type="region of interest" description="Disordered" evidence="8">
    <location>
        <begin position="387"/>
        <end position="412"/>
    </location>
</feature>
<evidence type="ECO:0000256" key="1">
    <source>
        <dbReference type="ARBA" id="ARBA00022723"/>
    </source>
</evidence>
<dbReference type="PANTHER" id="PTHR14398:SF0">
    <property type="entry name" value="ZINC FINGER PROTEIN SWM"/>
    <property type="match status" value="1"/>
</dbReference>
<evidence type="ECO:0000256" key="6">
    <source>
        <dbReference type="PROSITE-ProRule" id="PRU00723"/>
    </source>
</evidence>
<dbReference type="InterPro" id="IPR036855">
    <property type="entry name" value="Znf_CCCH_sf"/>
</dbReference>
<dbReference type="SMART" id="SM00360">
    <property type="entry name" value="RRM"/>
    <property type="match status" value="1"/>
</dbReference>
<evidence type="ECO:0000259" key="9">
    <source>
        <dbReference type="PROSITE" id="PS50102"/>
    </source>
</evidence>
<dbReference type="Proteomes" id="UP000242180">
    <property type="component" value="Unassembled WGS sequence"/>
</dbReference>
<dbReference type="Gene3D" id="3.30.70.330">
    <property type="match status" value="1"/>
</dbReference>
<feature type="compositionally biased region" description="Basic and acidic residues" evidence="8">
    <location>
        <begin position="166"/>
        <end position="175"/>
    </location>
</feature>
<feature type="compositionally biased region" description="Basic residues" evidence="8">
    <location>
        <begin position="213"/>
        <end position="223"/>
    </location>
</feature>
<dbReference type="InterPro" id="IPR000504">
    <property type="entry name" value="RRM_dom"/>
</dbReference>
<proteinExistence type="predicted"/>
<evidence type="ECO:0000259" key="10">
    <source>
        <dbReference type="PROSITE" id="PS50103"/>
    </source>
</evidence>
<feature type="region of interest" description="Disordered" evidence="8">
    <location>
        <begin position="147"/>
        <end position="200"/>
    </location>
</feature>
<sequence length="470" mass="53885">MQLTIEQQQQIRDRLAGFLANFSDADPPELADLIVSFIQVDKSLQDLPEYLKEELEMFLTEDLENGISMIVETIRQVTAADSVDTSETNTTDRKRKASEGASEPANDVPSQEEPSTKRRHTEEVIPEVEDVLDDITGADDTLVGHEQVPEEQPAPVVPSSPASKPESVREDEMTRQEQPPQHDGTQESTEEEERRFTEEQLQTINALSEKLRSRLRPGRRHTPSIHQQQQQHNEQRIPQQRLPCRNLFTRGFCSYGPTCKFEHDPTKLQGFNMQAFINPNMPMTPVINPAMVIPPQQASLVDPKPFTTQYDQNSTAIVVENVPKESLQIDILSDTFKEFGTVIDIKLQPEFSRAFLRYQNHEDALKAFQSSNVFFNNRFVKVFWHKHQPRPAQPSSPAKPAQSTPPDPELIKKRAEEIKKQQEINRQKKQLQMAALHKQKQELLERQIAEHKALLQKMEAQRKSKAQEQQ</sequence>
<dbReference type="STRING" id="13706.A0A1X2H4H7"/>
<dbReference type="GO" id="GO:0003723">
    <property type="term" value="F:RNA binding"/>
    <property type="evidence" value="ECO:0007669"/>
    <property type="project" value="UniProtKB-UniRule"/>
</dbReference>
<dbReference type="InterPro" id="IPR012677">
    <property type="entry name" value="Nucleotide-bd_a/b_plait_sf"/>
</dbReference>
<dbReference type="InterPro" id="IPR000571">
    <property type="entry name" value="Znf_CCCH"/>
</dbReference>
<dbReference type="PROSITE" id="PS50103">
    <property type="entry name" value="ZF_C3H1"/>
    <property type="match status" value="1"/>
</dbReference>
<feature type="compositionally biased region" description="Low complexity" evidence="8">
    <location>
        <begin position="227"/>
        <end position="240"/>
    </location>
</feature>
<evidence type="ECO:0000256" key="8">
    <source>
        <dbReference type="SAM" id="MobiDB-lite"/>
    </source>
</evidence>
<dbReference type="Pfam" id="PF00076">
    <property type="entry name" value="RRM_1"/>
    <property type="match status" value="1"/>
</dbReference>
<accession>A0A1X2H4H7</accession>
<evidence type="ECO:0000313" key="12">
    <source>
        <dbReference type="Proteomes" id="UP000242180"/>
    </source>
</evidence>
<keyword evidence="12" id="KW-1185">Reference proteome</keyword>
<evidence type="ECO:0000256" key="3">
    <source>
        <dbReference type="ARBA" id="ARBA00022833"/>
    </source>
</evidence>
<dbReference type="InterPro" id="IPR045137">
    <property type="entry name" value="RBM26/27"/>
</dbReference>
<dbReference type="PANTHER" id="PTHR14398">
    <property type="entry name" value="RNA RECOGNITION RRM/RNP DOMAIN"/>
    <property type="match status" value="1"/>
</dbReference>
<dbReference type="PROSITE" id="PS50102">
    <property type="entry name" value="RRM"/>
    <property type="match status" value="1"/>
</dbReference>
<dbReference type="EMBL" id="MCGN01000009">
    <property type="protein sequence ID" value="ORY93319.1"/>
    <property type="molecule type" value="Genomic_DNA"/>
</dbReference>
<evidence type="ECO:0000256" key="4">
    <source>
        <dbReference type="ARBA" id="ARBA00022884"/>
    </source>
</evidence>
<feature type="compositionally biased region" description="Low complexity" evidence="8">
    <location>
        <begin position="150"/>
        <end position="165"/>
    </location>
</feature>
<dbReference type="OrthoDB" id="443401at2759"/>